<dbReference type="PANTHER" id="PTHR47050:SF1">
    <property type="entry name" value="TETRATRICOPEPTIDE REPEAT PROTEIN 24-LIKE"/>
    <property type="match status" value="1"/>
</dbReference>
<keyword evidence="2" id="KW-0732">Signal</keyword>
<dbReference type="PROSITE" id="PS50005">
    <property type="entry name" value="TPR"/>
    <property type="match status" value="2"/>
</dbReference>
<feature type="repeat" description="TPR" evidence="1">
    <location>
        <begin position="192"/>
        <end position="225"/>
    </location>
</feature>
<dbReference type="InterPro" id="IPR024812">
    <property type="entry name" value="TPR_24"/>
</dbReference>
<evidence type="ECO:0000256" key="1">
    <source>
        <dbReference type="PROSITE-ProRule" id="PRU00339"/>
    </source>
</evidence>
<dbReference type="SMART" id="SM00028">
    <property type="entry name" value="TPR"/>
    <property type="match status" value="5"/>
</dbReference>
<keyword evidence="1" id="KW-0802">TPR repeat</keyword>
<comment type="caution">
    <text evidence="3">The sequence shown here is derived from an EMBL/GenBank/DDBJ whole genome shotgun (WGS) entry which is preliminary data.</text>
</comment>
<dbReference type="SUPFAM" id="SSF48452">
    <property type="entry name" value="TPR-like"/>
    <property type="match status" value="2"/>
</dbReference>
<name>A0A8J6P0W9_9BACT</name>
<protein>
    <submittedName>
        <fullName evidence="3">Tetratricopeptide repeat protein</fullName>
    </submittedName>
</protein>
<evidence type="ECO:0000313" key="4">
    <source>
        <dbReference type="Proteomes" id="UP000605201"/>
    </source>
</evidence>
<evidence type="ECO:0000256" key="2">
    <source>
        <dbReference type="SAM" id="SignalP"/>
    </source>
</evidence>
<proteinExistence type="predicted"/>
<dbReference type="Pfam" id="PF13424">
    <property type="entry name" value="TPR_12"/>
    <property type="match status" value="2"/>
</dbReference>
<dbReference type="InterPro" id="IPR011990">
    <property type="entry name" value="TPR-like_helical_dom_sf"/>
</dbReference>
<dbReference type="PROSITE" id="PS51257">
    <property type="entry name" value="PROKAR_LIPOPROTEIN"/>
    <property type="match status" value="1"/>
</dbReference>
<evidence type="ECO:0000313" key="3">
    <source>
        <dbReference type="EMBL" id="MBC8432243.1"/>
    </source>
</evidence>
<feature type="chain" id="PRO_5035209557" evidence="2">
    <location>
        <begin position="21"/>
        <end position="310"/>
    </location>
</feature>
<dbReference type="AlphaFoldDB" id="A0A8J6P0W9"/>
<dbReference type="Gene3D" id="1.25.40.10">
    <property type="entry name" value="Tetratricopeptide repeat domain"/>
    <property type="match status" value="2"/>
</dbReference>
<dbReference type="PANTHER" id="PTHR47050">
    <property type="entry name" value="TETRATRICOPEPTIDE REPEAT PROTEIN 24"/>
    <property type="match status" value="1"/>
</dbReference>
<gene>
    <name evidence="3" type="ORF">H8D96_10010</name>
</gene>
<sequence length="310" mass="34561">MKRFSKYLALLLCGVFFACASGNSAPKRPKHLTAGMEAIAEGIAIYNMGCYQRSLEHFFKAHELFSASDQLNGVAMSLNNIGNIYRTMGNIDSAILFFDESLGIYTDIADHKGVVQILSNKAAVLIQGGRLEEADKVLSTAEDMALKNRLVYNPLLTNRGILFTTQKDYNRAEKMLETALAKADRANLSEFSTANFAFGKLMLETRRYEEAVEFFETALAVDRTSGFYKGIADDLAAIGAAYLSLGKNELAADFFKRSIKIYALIENGKKVEDILEKLENISKTNKIDIRVTLHFVNRWIEGETLESPCR</sequence>
<feature type="repeat" description="TPR" evidence="1">
    <location>
        <begin position="75"/>
        <end position="108"/>
    </location>
</feature>
<dbReference type="Proteomes" id="UP000605201">
    <property type="component" value="Unassembled WGS sequence"/>
</dbReference>
<organism evidence="3 4">
    <name type="scientific">Candidatus Desulfatibia vada</name>
    <dbReference type="NCBI Taxonomy" id="2841696"/>
    <lineage>
        <taxon>Bacteria</taxon>
        <taxon>Pseudomonadati</taxon>
        <taxon>Thermodesulfobacteriota</taxon>
        <taxon>Desulfobacteria</taxon>
        <taxon>Desulfobacterales</taxon>
        <taxon>Desulfobacterales incertae sedis</taxon>
        <taxon>Candidatus Desulfatibia</taxon>
    </lineage>
</organism>
<feature type="signal peptide" evidence="2">
    <location>
        <begin position="1"/>
        <end position="20"/>
    </location>
</feature>
<accession>A0A8J6P0W9</accession>
<dbReference type="EMBL" id="JACNIG010000212">
    <property type="protein sequence ID" value="MBC8432243.1"/>
    <property type="molecule type" value="Genomic_DNA"/>
</dbReference>
<dbReference type="InterPro" id="IPR019734">
    <property type="entry name" value="TPR_rpt"/>
</dbReference>
<reference evidence="3 4" key="1">
    <citation type="submission" date="2020-08" db="EMBL/GenBank/DDBJ databases">
        <title>Bridging the membrane lipid divide: bacteria of the FCB group superphylum have the potential to synthesize archaeal ether lipids.</title>
        <authorList>
            <person name="Villanueva L."/>
            <person name="Von Meijenfeldt F.A.B."/>
            <person name="Westbye A.B."/>
            <person name="Yadav S."/>
            <person name="Hopmans E.C."/>
            <person name="Dutilh B.E."/>
            <person name="Sinninghe Damste J.S."/>
        </authorList>
    </citation>
    <scope>NUCLEOTIDE SEQUENCE [LARGE SCALE GENOMIC DNA]</scope>
    <source>
        <strain evidence="3">NIOZ-UU17</strain>
    </source>
</reference>